<organism evidence="1 2">
    <name type="scientific">Candidatus Azambacteria bacterium RBG_16_47_10</name>
    <dbReference type="NCBI Taxonomy" id="1797292"/>
    <lineage>
        <taxon>Bacteria</taxon>
        <taxon>Candidatus Azamiibacteriota</taxon>
    </lineage>
</organism>
<accession>A0A1F5B0S4</accession>
<dbReference type="AlphaFoldDB" id="A0A1F5B0S4"/>
<proteinExistence type="predicted"/>
<dbReference type="EMBL" id="MEYI01000009">
    <property type="protein sequence ID" value="OGD24223.1"/>
    <property type="molecule type" value="Genomic_DNA"/>
</dbReference>
<gene>
    <name evidence="1" type="ORF">A2Z10_02915</name>
</gene>
<protein>
    <submittedName>
        <fullName evidence="1">Uncharacterized protein</fullName>
    </submittedName>
</protein>
<dbReference type="Proteomes" id="UP000176639">
    <property type="component" value="Unassembled WGS sequence"/>
</dbReference>
<sequence>MSTASEEKIYKEVKELRKETKALKELLFLVIKDAEGEYKKSFVKRIVKKSGAHPRFLFTDKKDFLSRVAS</sequence>
<name>A0A1F5B0S4_9BACT</name>
<evidence type="ECO:0000313" key="2">
    <source>
        <dbReference type="Proteomes" id="UP000176639"/>
    </source>
</evidence>
<comment type="caution">
    <text evidence="1">The sequence shown here is derived from an EMBL/GenBank/DDBJ whole genome shotgun (WGS) entry which is preliminary data.</text>
</comment>
<evidence type="ECO:0000313" key="1">
    <source>
        <dbReference type="EMBL" id="OGD24223.1"/>
    </source>
</evidence>
<reference evidence="1 2" key="1">
    <citation type="journal article" date="2016" name="Nat. Commun.">
        <title>Thousands of microbial genomes shed light on interconnected biogeochemical processes in an aquifer system.</title>
        <authorList>
            <person name="Anantharaman K."/>
            <person name="Brown C.T."/>
            <person name="Hug L.A."/>
            <person name="Sharon I."/>
            <person name="Castelle C.J."/>
            <person name="Probst A.J."/>
            <person name="Thomas B.C."/>
            <person name="Singh A."/>
            <person name="Wilkins M.J."/>
            <person name="Karaoz U."/>
            <person name="Brodie E.L."/>
            <person name="Williams K.H."/>
            <person name="Hubbard S.S."/>
            <person name="Banfield J.F."/>
        </authorList>
    </citation>
    <scope>NUCLEOTIDE SEQUENCE [LARGE SCALE GENOMIC DNA]</scope>
</reference>